<gene>
    <name evidence="2" type="ORF">HNR07_004952</name>
</gene>
<accession>A0A840WPR3</accession>
<dbReference type="Proteomes" id="UP000579647">
    <property type="component" value="Unassembled WGS sequence"/>
</dbReference>
<evidence type="ECO:0000313" key="2">
    <source>
        <dbReference type="EMBL" id="MBB5493815.1"/>
    </source>
</evidence>
<feature type="domain" description="DUF4037" evidence="1">
    <location>
        <begin position="143"/>
        <end position="241"/>
    </location>
</feature>
<dbReference type="RefSeq" id="WP_184366933.1">
    <property type="nucleotide sequence ID" value="NZ_BAAAKM010000082.1"/>
</dbReference>
<organism evidence="2 3">
    <name type="scientific">Nocardiopsis metallicus</name>
    <dbReference type="NCBI Taxonomy" id="179819"/>
    <lineage>
        <taxon>Bacteria</taxon>
        <taxon>Bacillati</taxon>
        <taxon>Actinomycetota</taxon>
        <taxon>Actinomycetes</taxon>
        <taxon>Streptosporangiales</taxon>
        <taxon>Nocardiopsidaceae</taxon>
        <taxon>Nocardiopsis</taxon>
    </lineage>
</organism>
<dbReference type="Pfam" id="PF13228">
    <property type="entry name" value="DUF4037"/>
    <property type="match status" value="1"/>
</dbReference>
<name>A0A840WPR3_9ACTN</name>
<dbReference type="AlphaFoldDB" id="A0A840WPR3"/>
<evidence type="ECO:0000313" key="3">
    <source>
        <dbReference type="Proteomes" id="UP000579647"/>
    </source>
</evidence>
<comment type="caution">
    <text evidence="2">The sequence shown here is derived from an EMBL/GenBank/DDBJ whole genome shotgun (WGS) entry which is preliminary data.</text>
</comment>
<proteinExistence type="predicted"/>
<protein>
    <recommendedName>
        <fullName evidence="1">DUF4037 domain-containing protein</fullName>
    </recommendedName>
</protein>
<dbReference type="InterPro" id="IPR025117">
    <property type="entry name" value="DUF4037"/>
</dbReference>
<evidence type="ECO:0000259" key="1">
    <source>
        <dbReference type="Pfam" id="PF13228"/>
    </source>
</evidence>
<sequence length="362" mass="39990">MPDERPPFLPGVELSRVLYEECVAPLLAGTPHAAARVGAGSEVLGLDTERSTDHDWGPRLQLFLPEGFEPEALERLRGRIAAALPRRLRGWPTRYTPAPGDPGVWRLTDAPEGRHLVEVVHFGDWFVEWLGFDPRAGVTTADWLATPTQRLAGFVGGAVFSDGTGELIGAREALAWYPSDVWRYVLACQWQRIAQEEAFAGRCTEVGDDLGERVVTARLVRDLMRLCLLLARHYPPYSKWLGSAFARLPEAAGVAPVLRRALVSSDPQRELAEAYRLVAQWQNRTGLAEALTPEPRPFHSRPYPVLDAGRFTEALLARVEDPELVGRPPVGAVDQYLDGTDALENVTLARKVSSAVDRLRPG</sequence>
<keyword evidence="3" id="KW-1185">Reference proteome</keyword>
<reference evidence="2 3" key="1">
    <citation type="submission" date="2020-08" db="EMBL/GenBank/DDBJ databases">
        <title>Sequencing the genomes of 1000 actinobacteria strains.</title>
        <authorList>
            <person name="Klenk H.-P."/>
        </authorList>
    </citation>
    <scope>NUCLEOTIDE SEQUENCE [LARGE SCALE GENOMIC DNA]</scope>
    <source>
        <strain evidence="2 3">DSM 44598</strain>
    </source>
</reference>
<dbReference type="EMBL" id="JACHDO010000001">
    <property type="protein sequence ID" value="MBB5493815.1"/>
    <property type="molecule type" value="Genomic_DNA"/>
</dbReference>